<dbReference type="InterPro" id="IPR013785">
    <property type="entry name" value="Aldolase_TIM"/>
</dbReference>
<organism evidence="1">
    <name type="scientific">marine sediment metagenome</name>
    <dbReference type="NCBI Taxonomy" id="412755"/>
    <lineage>
        <taxon>unclassified sequences</taxon>
        <taxon>metagenomes</taxon>
        <taxon>ecological metagenomes</taxon>
    </lineage>
</organism>
<dbReference type="PANTHER" id="PTHR43075:SF1">
    <property type="entry name" value="FORMATE LYASE ACTIVATING ENZYME, PUTATIVE (AFU_ORTHOLOGUE AFUA_2G15630)-RELATED"/>
    <property type="match status" value="1"/>
</dbReference>
<name>X1SSV6_9ZZZZ</name>
<evidence type="ECO:0000313" key="1">
    <source>
        <dbReference type="EMBL" id="GAI78440.1"/>
    </source>
</evidence>
<proteinExistence type="predicted"/>
<dbReference type="Gene3D" id="3.20.20.70">
    <property type="entry name" value="Aldolase class I"/>
    <property type="match status" value="1"/>
</dbReference>
<dbReference type="InterPro" id="IPR040085">
    <property type="entry name" value="MJ0674-like"/>
</dbReference>
<dbReference type="AlphaFoldDB" id="X1SSV6"/>
<sequence>MEAKDLAAIMIALQNKGCHNINLVTPTHVVPQILEALLLAVEHGLHIPIVYNSGGYERVETLKLLEGIIDIYMPDFKFWNKKWADRYCNAPDYREMAVSAFKEMHAQVGDLKIDKNGIAERGLLVRHLVMPHGIAGTKDIMEFVAKELSDNTYVNVMDQYRPCGTAYQDEYLNNRISVEEYPTALKWANNAGLKRLDQRQGRRLLFRI</sequence>
<dbReference type="PANTHER" id="PTHR43075">
    <property type="entry name" value="FORMATE LYASE ACTIVATING ENZYME, PUTATIVE (AFU_ORTHOLOGUE AFUA_2G15630)-RELATED"/>
    <property type="match status" value="1"/>
</dbReference>
<protein>
    <recommendedName>
        <fullName evidence="2">Radical SAM core domain-containing protein</fullName>
    </recommendedName>
</protein>
<accession>X1SSV6</accession>
<reference evidence="1" key="1">
    <citation type="journal article" date="2014" name="Front. Microbiol.">
        <title>High frequency of phylogenetically diverse reductive dehalogenase-homologous genes in deep subseafloor sedimentary metagenomes.</title>
        <authorList>
            <person name="Kawai M."/>
            <person name="Futagami T."/>
            <person name="Toyoda A."/>
            <person name="Takaki Y."/>
            <person name="Nishi S."/>
            <person name="Hori S."/>
            <person name="Arai W."/>
            <person name="Tsubouchi T."/>
            <person name="Morono Y."/>
            <person name="Uchiyama I."/>
            <person name="Ito T."/>
            <person name="Fujiyama A."/>
            <person name="Inagaki F."/>
            <person name="Takami H."/>
        </authorList>
    </citation>
    <scope>NUCLEOTIDE SEQUENCE</scope>
    <source>
        <strain evidence="1">Expedition CK06-06</strain>
    </source>
</reference>
<evidence type="ECO:0008006" key="2">
    <source>
        <dbReference type="Google" id="ProtNLM"/>
    </source>
</evidence>
<dbReference type="EMBL" id="BARW01014660">
    <property type="protein sequence ID" value="GAI78440.1"/>
    <property type="molecule type" value="Genomic_DNA"/>
</dbReference>
<gene>
    <name evidence="1" type="ORF">S12H4_25929</name>
</gene>
<comment type="caution">
    <text evidence="1">The sequence shown here is derived from an EMBL/GenBank/DDBJ whole genome shotgun (WGS) entry which is preliminary data.</text>
</comment>